<comment type="caution">
    <text evidence="1">The sequence shown here is derived from an EMBL/GenBank/DDBJ whole genome shotgun (WGS) entry which is preliminary data.</text>
</comment>
<name>A0A418XFT6_9BURK</name>
<protein>
    <submittedName>
        <fullName evidence="1">Uncharacterized protein</fullName>
    </submittedName>
</protein>
<dbReference type="RefSeq" id="WP_119812519.1">
    <property type="nucleotide sequence ID" value="NZ_QYUP01000150.1"/>
</dbReference>
<dbReference type="Proteomes" id="UP000284006">
    <property type="component" value="Unassembled WGS sequence"/>
</dbReference>
<accession>A0A418XFT6</accession>
<sequence>MPAQHLIPDHVRKSLPPEVIRAVELALSDFAIPDPVLTPDVKAFAKAIRKAGLGLSTEIKYIPALNAAALTLVGRPWQDAERSLATAPAPFSISLYVLGGQHRPQVFPIASIGEMADGAIKQILQQAQASRGAVIDIERFPSGLKITAVDRDRPTFVIECRSPLTPEDQAHFMHRLVDVLGERAPALLVNNALLPANPKQKPYTQAFFQLNAAHGPYRSGRLVGELDLAEQFHLLHVPELGEHYSDTTSSRLGAVKLQVGFRTYNQPFPRDYAPVTAAQLATLVSRYIRWRDAVGPEFAELVATLKARRRSPPLAAAQLAHDRGRAALAVHVRALLP</sequence>
<organism evidence="1 2">
    <name type="scientific">Massilia cavernae</name>
    <dbReference type="NCBI Taxonomy" id="2320864"/>
    <lineage>
        <taxon>Bacteria</taxon>
        <taxon>Pseudomonadati</taxon>
        <taxon>Pseudomonadota</taxon>
        <taxon>Betaproteobacteria</taxon>
        <taxon>Burkholderiales</taxon>
        <taxon>Oxalobacteraceae</taxon>
        <taxon>Telluria group</taxon>
        <taxon>Massilia</taxon>
    </lineage>
</organism>
<dbReference type="EMBL" id="QYUP01000150">
    <property type="protein sequence ID" value="RJG11321.1"/>
    <property type="molecule type" value="Genomic_DNA"/>
</dbReference>
<dbReference type="AlphaFoldDB" id="A0A418XFT6"/>
<gene>
    <name evidence="1" type="ORF">D3872_20305</name>
</gene>
<keyword evidence="2" id="KW-1185">Reference proteome</keyword>
<evidence type="ECO:0000313" key="1">
    <source>
        <dbReference type="EMBL" id="RJG11321.1"/>
    </source>
</evidence>
<proteinExistence type="predicted"/>
<reference evidence="1 2" key="1">
    <citation type="submission" date="2018-09" db="EMBL/GenBank/DDBJ databases">
        <authorList>
            <person name="Zhu H."/>
        </authorList>
    </citation>
    <scope>NUCLEOTIDE SEQUENCE [LARGE SCALE GENOMIC DNA]</scope>
    <source>
        <strain evidence="1 2">K1S02-61</strain>
    </source>
</reference>
<evidence type="ECO:0000313" key="2">
    <source>
        <dbReference type="Proteomes" id="UP000284006"/>
    </source>
</evidence>